<dbReference type="GO" id="GO:0005886">
    <property type="term" value="C:plasma membrane"/>
    <property type="evidence" value="ECO:0007669"/>
    <property type="project" value="UniProtKB-SubCell"/>
</dbReference>
<dbReference type="InterPro" id="IPR051461">
    <property type="entry name" value="UPF0750_membrane"/>
</dbReference>
<dbReference type="EMBL" id="VUNQ01000009">
    <property type="protein sequence ID" value="MSU00955.1"/>
    <property type="molecule type" value="Genomic_DNA"/>
</dbReference>
<evidence type="ECO:0000256" key="4">
    <source>
        <dbReference type="ARBA" id="ARBA00022989"/>
    </source>
</evidence>
<organism evidence="8 9">
    <name type="scientific">Tissierella pigra</name>
    <dbReference type="NCBI Taxonomy" id="2607614"/>
    <lineage>
        <taxon>Bacteria</taxon>
        <taxon>Bacillati</taxon>
        <taxon>Bacillota</taxon>
        <taxon>Tissierellia</taxon>
        <taxon>Tissierellales</taxon>
        <taxon>Tissierellaceae</taxon>
        <taxon>Tissierella</taxon>
    </lineage>
</organism>
<evidence type="ECO:0000256" key="5">
    <source>
        <dbReference type="ARBA" id="ARBA00023136"/>
    </source>
</evidence>
<feature type="transmembrane region" description="Helical" evidence="6">
    <location>
        <begin position="175"/>
        <end position="194"/>
    </location>
</feature>
<feature type="transmembrane region" description="Helical" evidence="6">
    <location>
        <begin position="108"/>
        <end position="128"/>
    </location>
</feature>
<dbReference type="RefSeq" id="WP_154439376.1">
    <property type="nucleotide sequence ID" value="NZ_JAHLPJ010000001.1"/>
</dbReference>
<proteinExistence type="predicted"/>
<dbReference type="Proteomes" id="UP000469523">
    <property type="component" value="Unassembled WGS sequence"/>
</dbReference>
<dbReference type="AlphaFoldDB" id="A0A6N7XWU3"/>
<dbReference type="Gene3D" id="3.30.70.120">
    <property type="match status" value="1"/>
</dbReference>
<evidence type="ECO:0000259" key="7">
    <source>
        <dbReference type="Pfam" id="PF10035"/>
    </source>
</evidence>
<keyword evidence="2" id="KW-1003">Cell membrane</keyword>
<keyword evidence="9" id="KW-1185">Reference proteome</keyword>
<evidence type="ECO:0000256" key="6">
    <source>
        <dbReference type="SAM" id="Phobius"/>
    </source>
</evidence>
<evidence type="ECO:0000256" key="3">
    <source>
        <dbReference type="ARBA" id="ARBA00022692"/>
    </source>
</evidence>
<dbReference type="InterPro" id="IPR015867">
    <property type="entry name" value="N-reg_PII/ATP_PRibTrfase_C"/>
</dbReference>
<accession>A0A6N7XWU3</accession>
<dbReference type="PIRSF" id="PIRSF006483">
    <property type="entry name" value="Membrane_protein_YitT"/>
    <property type="match status" value="1"/>
</dbReference>
<dbReference type="PANTHER" id="PTHR33545">
    <property type="entry name" value="UPF0750 MEMBRANE PROTEIN YITT-RELATED"/>
    <property type="match status" value="1"/>
</dbReference>
<comment type="subcellular location">
    <subcellularLocation>
        <location evidence="1">Cell membrane</location>
        <topology evidence="1">Multi-pass membrane protein</topology>
    </subcellularLocation>
</comment>
<dbReference type="Pfam" id="PF10035">
    <property type="entry name" value="DUF2179"/>
    <property type="match status" value="1"/>
</dbReference>
<keyword evidence="5 6" id="KW-0472">Membrane</keyword>
<name>A0A6N7XWU3_9FIRM</name>
<feature type="transmembrane region" description="Helical" evidence="6">
    <location>
        <begin position="149"/>
        <end position="169"/>
    </location>
</feature>
<gene>
    <name evidence="8" type="ORF">FYJ83_05685</name>
</gene>
<protein>
    <submittedName>
        <fullName evidence="8">YitT family protein</fullName>
    </submittedName>
</protein>
<evidence type="ECO:0000256" key="2">
    <source>
        <dbReference type="ARBA" id="ARBA00022475"/>
    </source>
</evidence>
<feature type="domain" description="DUF2179" evidence="7">
    <location>
        <begin position="223"/>
        <end position="277"/>
    </location>
</feature>
<dbReference type="InterPro" id="IPR003740">
    <property type="entry name" value="YitT"/>
</dbReference>
<dbReference type="CDD" id="cd16380">
    <property type="entry name" value="YitT_C"/>
    <property type="match status" value="1"/>
</dbReference>
<dbReference type="InterPro" id="IPR019264">
    <property type="entry name" value="DUF2179"/>
</dbReference>
<feature type="transmembrane region" description="Helical" evidence="6">
    <location>
        <begin position="12"/>
        <end position="33"/>
    </location>
</feature>
<evidence type="ECO:0000313" key="9">
    <source>
        <dbReference type="Proteomes" id="UP000469523"/>
    </source>
</evidence>
<keyword evidence="4 6" id="KW-1133">Transmembrane helix</keyword>
<feature type="transmembrane region" description="Helical" evidence="6">
    <location>
        <begin position="55"/>
        <end position="73"/>
    </location>
</feature>
<comment type="caution">
    <text evidence="8">The sequence shown here is derived from an EMBL/GenBank/DDBJ whole genome shotgun (WGS) entry which is preliminary data.</text>
</comment>
<evidence type="ECO:0000313" key="8">
    <source>
        <dbReference type="EMBL" id="MSU00955.1"/>
    </source>
</evidence>
<sequence length="286" mass="31405">MNNGHKWYKTLFSYILITIGVFLMSVSLLYFLAPNTIAPGGVTGFAVVLEKVSKVPIYLTNLAINIPLFLLGAKTLGKDTAIKTLYATFLLSLFLKFLKPTVLTHDFLLSSIFGGVLMGIGLGIVFKFGGTTGGTDLAGSILNKKFPNLSVATFMTMIDFCVVIFAGIVEKNIEISLYSVIAMFVIMKVIDMILEGIGYLKGFYIVTDMPEEVSQRLMVEIDRGVTALKGKGMYTKADKDVLLCVVSRSQFSKVKEIVKEVDPFAFIMVSEMSEVVGEGFTDEKKK</sequence>
<keyword evidence="3 6" id="KW-0812">Transmembrane</keyword>
<dbReference type="Pfam" id="PF02588">
    <property type="entry name" value="YitT_membrane"/>
    <property type="match status" value="1"/>
</dbReference>
<reference evidence="8 9" key="1">
    <citation type="submission" date="2019-09" db="EMBL/GenBank/DDBJ databases">
        <title>In-depth cultivation of the pig gut microbiome towards novel bacterial diversity and tailored functional studies.</title>
        <authorList>
            <person name="Wylensek D."/>
            <person name="Hitch T.C.A."/>
            <person name="Clavel T."/>
        </authorList>
    </citation>
    <scope>NUCLEOTIDE SEQUENCE [LARGE SCALE GENOMIC DNA]</scope>
    <source>
        <strain evidence="8 9">WCA3-693-APC-4?</strain>
    </source>
</reference>
<evidence type="ECO:0000256" key="1">
    <source>
        <dbReference type="ARBA" id="ARBA00004651"/>
    </source>
</evidence>
<dbReference type="PANTHER" id="PTHR33545:SF9">
    <property type="entry name" value="UPF0750 MEMBRANE PROTEIN YITE"/>
    <property type="match status" value="1"/>
</dbReference>